<feature type="domain" description="AP2/ERF" evidence="7">
    <location>
        <begin position="232"/>
        <end position="289"/>
    </location>
</feature>
<name>A0A9D4XKL7_PEA</name>
<gene>
    <name evidence="8" type="ORF">KIW84_046184</name>
</gene>
<dbReference type="EMBL" id="JAMSHJ010000004">
    <property type="protein sequence ID" value="KAI5423088.1"/>
    <property type="molecule type" value="Genomic_DNA"/>
</dbReference>
<protein>
    <recommendedName>
        <fullName evidence="7">AP2/ERF domain-containing protein</fullName>
    </recommendedName>
</protein>
<dbReference type="PANTHER" id="PTHR31194">
    <property type="entry name" value="SHN SHINE , DNA BINDING / TRANSCRIPTION FACTOR"/>
    <property type="match status" value="1"/>
</dbReference>
<feature type="compositionally biased region" description="Basic residues" evidence="6">
    <location>
        <begin position="294"/>
        <end position="306"/>
    </location>
</feature>
<feature type="region of interest" description="Disordered" evidence="6">
    <location>
        <begin position="289"/>
        <end position="324"/>
    </location>
</feature>
<dbReference type="PROSITE" id="PS51032">
    <property type="entry name" value="AP2_ERF"/>
    <property type="match status" value="1"/>
</dbReference>
<evidence type="ECO:0000259" key="7">
    <source>
        <dbReference type="PROSITE" id="PS51032"/>
    </source>
</evidence>
<evidence type="ECO:0000256" key="2">
    <source>
        <dbReference type="ARBA" id="ARBA00023015"/>
    </source>
</evidence>
<keyword evidence="5" id="KW-0539">Nucleus</keyword>
<dbReference type="InterPro" id="IPR036955">
    <property type="entry name" value="AP2/ERF_dom_sf"/>
</dbReference>
<keyword evidence="9" id="KW-1185">Reference proteome</keyword>
<dbReference type="SUPFAM" id="SSF54171">
    <property type="entry name" value="DNA-binding domain"/>
    <property type="match status" value="1"/>
</dbReference>
<evidence type="ECO:0000256" key="3">
    <source>
        <dbReference type="ARBA" id="ARBA00023125"/>
    </source>
</evidence>
<dbReference type="AlphaFoldDB" id="A0A9D4XKL7"/>
<proteinExistence type="predicted"/>
<dbReference type="Gramene" id="Psat04G0618400-T1">
    <property type="protein sequence ID" value="KAI5423088.1"/>
    <property type="gene ID" value="KIW84_046184"/>
</dbReference>
<comment type="subcellular location">
    <subcellularLocation>
        <location evidence="1">Nucleus</location>
    </subcellularLocation>
</comment>
<dbReference type="InterPro" id="IPR016177">
    <property type="entry name" value="DNA-bd_dom_sf"/>
</dbReference>
<dbReference type="InterPro" id="IPR050913">
    <property type="entry name" value="AP2/ERF_ERF"/>
</dbReference>
<evidence type="ECO:0000256" key="6">
    <source>
        <dbReference type="SAM" id="MobiDB-lite"/>
    </source>
</evidence>
<dbReference type="SMART" id="SM00380">
    <property type="entry name" value="AP2"/>
    <property type="match status" value="1"/>
</dbReference>
<keyword evidence="3" id="KW-0238">DNA-binding</keyword>
<evidence type="ECO:0000313" key="8">
    <source>
        <dbReference type="EMBL" id="KAI5423088.1"/>
    </source>
</evidence>
<dbReference type="Gene3D" id="3.30.730.10">
    <property type="entry name" value="AP2/ERF domain"/>
    <property type="match status" value="1"/>
</dbReference>
<evidence type="ECO:0000313" key="9">
    <source>
        <dbReference type="Proteomes" id="UP001058974"/>
    </source>
</evidence>
<dbReference type="GO" id="GO:0003700">
    <property type="term" value="F:DNA-binding transcription factor activity"/>
    <property type="evidence" value="ECO:0007669"/>
    <property type="project" value="InterPro"/>
</dbReference>
<evidence type="ECO:0000256" key="5">
    <source>
        <dbReference type="ARBA" id="ARBA00023242"/>
    </source>
</evidence>
<dbReference type="PRINTS" id="PR00367">
    <property type="entry name" value="ETHRSPELEMNT"/>
</dbReference>
<dbReference type="InterPro" id="IPR001471">
    <property type="entry name" value="AP2/ERF_dom"/>
</dbReference>
<keyword evidence="4" id="KW-0804">Transcription</keyword>
<sequence length="403" mass="46422">MHSLKVFGSLAFASTLHMHITKLEPRGRKCVFLGYKNAEEHERYPNTTIDTLHHSNIHPESLDNTDENHDTQPVPDTPDIDSIQSRSVRAKHTPHYLSDYVCNTSDVSAVKSSSDAYTHFLATMEEEKLIELKTVTTKFVKSSSTPRVLRITFTDKYATDSSSEDEQEHSFVQRVITKKTVNEIRFQTCSSHSNKKINKKTHEDGENYNVDGECGLNNKNERDKQVEIVHQKFRGVRRRPWGRWAAEIRDPRLGRRRWLGTYDTAEEAALVYDKAAIEYRGADAVTNIIEPPQKHHQQQKQQKRTSKKVDKDCNGSSSSSCVTESSWSERKSVQEWIREITGEEYLDESFGSFCSYNEHVLPTMVSNESPSCMVDNISFHLEEDFESCKWEVDNYFNDPLIET</sequence>
<dbReference type="GO" id="GO:0003677">
    <property type="term" value="F:DNA binding"/>
    <property type="evidence" value="ECO:0007669"/>
    <property type="project" value="UniProtKB-KW"/>
</dbReference>
<organism evidence="8 9">
    <name type="scientific">Pisum sativum</name>
    <name type="common">Garden pea</name>
    <name type="synonym">Lathyrus oleraceus</name>
    <dbReference type="NCBI Taxonomy" id="3888"/>
    <lineage>
        <taxon>Eukaryota</taxon>
        <taxon>Viridiplantae</taxon>
        <taxon>Streptophyta</taxon>
        <taxon>Embryophyta</taxon>
        <taxon>Tracheophyta</taxon>
        <taxon>Spermatophyta</taxon>
        <taxon>Magnoliopsida</taxon>
        <taxon>eudicotyledons</taxon>
        <taxon>Gunneridae</taxon>
        <taxon>Pentapetalae</taxon>
        <taxon>rosids</taxon>
        <taxon>fabids</taxon>
        <taxon>Fabales</taxon>
        <taxon>Fabaceae</taxon>
        <taxon>Papilionoideae</taxon>
        <taxon>50 kb inversion clade</taxon>
        <taxon>NPAAA clade</taxon>
        <taxon>Hologalegina</taxon>
        <taxon>IRL clade</taxon>
        <taxon>Fabeae</taxon>
        <taxon>Lathyrus</taxon>
    </lineage>
</organism>
<dbReference type="GO" id="GO:0005634">
    <property type="term" value="C:nucleus"/>
    <property type="evidence" value="ECO:0007669"/>
    <property type="project" value="UniProtKB-SubCell"/>
</dbReference>
<keyword evidence="2" id="KW-0805">Transcription regulation</keyword>
<dbReference type="Proteomes" id="UP001058974">
    <property type="component" value="Chromosome 4"/>
</dbReference>
<evidence type="ECO:0000256" key="4">
    <source>
        <dbReference type="ARBA" id="ARBA00023163"/>
    </source>
</evidence>
<reference evidence="8 9" key="1">
    <citation type="journal article" date="2022" name="Nat. Genet.">
        <title>Improved pea reference genome and pan-genome highlight genomic features and evolutionary characteristics.</title>
        <authorList>
            <person name="Yang T."/>
            <person name="Liu R."/>
            <person name="Luo Y."/>
            <person name="Hu S."/>
            <person name="Wang D."/>
            <person name="Wang C."/>
            <person name="Pandey M.K."/>
            <person name="Ge S."/>
            <person name="Xu Q."/>
            <person name="Li N."/>
            <person name="Li G."/>
            <person name="Huang Y."/>
            <person name="Saxena R.K."/>
            <person name="Ji Y."/>
            <person name="Li M."/>
            <person name="Yan X."/>
            <person name="He Y."/>
            <person name="Liu Y."/>
            <person name="Wang X."/>
            <person name="Xiang C."/>
            <person name="Varshney R.K."/>
            <person name="Ding H."/>
            <person name="Gao S."/>
            <person name="Zong X."/>
        </authorList>
    </citation>
    <scope>NUCLEOTIDE SEQUENCE [LARGE SCALE GENOMIC DNA]</scope>
    <source>
        <strain evidence="8 9">cv. Zhongwan 6</strain>
    </source>
</reference>
<feature type="region of interest" description="Disordered" evidence="6">
    <location>
        <begin position="48"/>
        <end position="81"/>
    </location>
</feature>
<evidence type="ECO:0000256" key="1">
    <source>
        <dbReference type="ARBA" id="ARBA00004123"/>
    </source>
</evidence>
<comment type="caution">
    <text evidence="8">The sequence shown here is derived from an EMBL/GenBank/DDBJ whole genome shotgun (WGS) entry which is preliminary data.</text>
</comment>
<dbReference type="CDD" id="cd00018">
    <property type="entry name" value="AP2"/>
    <property type="match status" value="1"/>
</dbReference>
<dbReference type="PANTHER" id="PTHR31194:SF218">
    <property type="entry name" value="AP2_ERF DOMAIN-CONTAINING PROTEIN"/>
    <property type="match status" value="1"/>
</dbReference>
<dbReference type="Pfam" id="PF00847">
    <property type="entry name" value="AP2"/>
    <property type="match status" value="1"/>
</dbReference>
<accession>A0A9D4XKL7</accession>